<dbReference type="PANTHER" id="PTHR11584:SF369">
    <property type="entry name" value="MITOGEN-ACTIVATED PROTEIN KINASE KINASE KINASE 19-RELATED"/>
    <property type="match status" value="1"/>
</dbReference>
<evidence type="ECO:0000256" key="7">
    <source>
        <dbReference type="SAM" id="MobiDB-lite"/>
    </source>
</evidence>
<feature type="binding site" evidence="6">
    <location>
        <position position="381"/>
    </location>
    <ligand>
        <name>ATP</name>
        <dbReference type="ChEBI" id="CHEBI:30616"/>
    </ligand>
</feature>
<dbReference type="EMBL" id="CAJOBC010087027">
    <property type="protein sequence ID" value="CAF4351463.1"/>
    <property type="molecule type" value="Genomic_DNA"/>
</dbReference>
<evidence type="ECO:0000313" key="9">
    <source>
        <dbReference type="EMBL" id="CAF1487765.1"/>
    </source>
</evidence>
<evidence type="ECO:0000259" key="8">
    <source>
        <dbReference type="PROSITE" id="PS50011"/>
    </source>
</evidence>
<dbReference type="PRINTS" id="PR00109">
    <property type="entry name" value="TYRKINASE"/>
</dbReference>
<dbReference type="InterPro" id="IPR008271">
    <property type="entry name" value="Ser/Thr_kinase_AS"/>
</dbReference>
<evidence type="ECO:0000256" key="1">
    <source>
        <dbReference type="ARBA" id="ARBA00022527"/>
    </source>
</evidence>
<evidence type="ECO:0000313" key="10">
    <source>
        <dbReference type="EMBL" id="CAF4351463.1"/>
    </source>
</evidence>
<evidence type="ECO:0000313" key="11">
    <source>
        <dbReference type="Proteomes" id="UP000663829"/>
    </source>
</evidence>
<dbReference type="Gene3D" id="1.10.510.10">
    <property type="entry name" value="Transferase(Phosphotransferase) domain 1"/>
    <property type="match status" value="1"/>
</dbReference>
<dbReference type="PANTHER" id="PTHR11584">
    <property type="entry name" value="SERINE/THREONINE PROTEIN KINASE"/>
    <property type="match status" value="1"/>
</dbReference>
<dbReference type="AlphaFoldDB" id="A0A815SAX7"/>
<dbReference type="PROSITE" id="PS00107">
    <property type="entry name" value="PROTEIN_KINASE_ATP"/>
    <property type="match status" value="1"/>
</dbReference>
<keyword evidence="5 6" id="KW-0067">ATP-binding</keyword>
<feature type="compositionally biased region" description="Polar residues" evidence="7">
    <location>
        <begin position="315"/>
        <end position="330"/>
    </location>
</feature>
<sequence>FKVTKRMVTVTKQRPRTTTKSAKKTLKNVQKTPSKVLKKVAKDKGEKQVVAVYADIDHSQSEQKKDNLIIVGGNNWMIGIKQQKVVDDSEKNLEEIEENQLVYEVNNLISLPFNDNDIPIVEEEDLPSIYSYDNQTRASSPEDHFAISQTTAQTIDETHECEVPDEVNKNSISREIVNIPPSEQRRSSIESIQSIEFNPVIQEAIEKTAIQIHNSIRKTFLKSNEPLNSDIRTVYENVQDSVKKGTSLRPLSKVEPSHIEIPNEPTTDHIQSEMRYNSNLNNATSSLAASLSYTRTTDTNQSLSFRPGIRVVGDSLNSRGGSETMSSNSSNEDHDYSATLLQDNDTDEIYRMAKKGKTVGHGAYGTVWSYLTLTGRMIAVKEIELDESNSERVREDYESVREEVNILRGLDHPYIVKFLGISLEETHLVKIFMEYLPNGTIEHLLQLFGPFHVDVLKKYTRQIVEGVAYLHENNVVHRDIKGKNIMLDINGNIKLIDFGCAKRLKKNQNTHSVRQILKSMKGTANWMAPEVISETGHGKKADIWSIGCTMCEMATGKPPWSEYQNQLAVLLIIGNGTRPPAELPDSCPLTAKNFFKSCLTRDPKLRPSAKELLLHAFLT</sequence>
<keyword evidence="3 6" id="KW-0547">Nucleotide-binding</keyword>
<keyword evidence="1" id="KW-0723">Serine/threonine-protein kinase</keyword>
<reference evidence="9" key="1">
    <citation type="submission" date="2021-02" db="EMBL/GenBank/DDBJ databases">
        <authorList>
            <person name="Nowell W R."/>
        </authorList>
    </citation>
    <scope>NUCLEOTIDE SEQUENCE</scope>
</reference>
<evidence type="ECO:0000256" key="5">
    <source>
        <dbReference type="ARBA" id="ARBA00022840"/>
    </source>
</evidence>
<protein>
    <recommendedName>
        <fullName evidence="8">Protein kinase domain-containing protein</fullName>
    </recommendedName>
</protein>
<feature type="non-terminal residue" evidence="9">
    <location>
        <position position="619"/>
    </location>
</feature>
<accession>A0A815SAX7</accession>
<evidence type="ECO:0000256" key="3">
    <source>
        <dbReference type="ARBA" id="ARBA00022741"/>
    </source>
</evidence>
<gene>
    <name evidence="9" type="ORF">GPM918_LOCUS36114</name>
    <name evidence="10" type="ORF">SRO942_LOCUS36842</name>
</gene>
<keyword evidence="4" id="KW-0418">Kinase</keyword>
<keyword evidence="11" id="KW-1185">Reference proteome</keyword>
<comment type="caution">
    <text evidence="9">The sequence shown here is derived from an EMBL/GenBank/DDBJ whole genome shotgun (WGS) entry which is preliminary data.</text>
</comment>
<dbReference type="Pfam" id="PF00069">
    <property type="entry name" value="Pkinase"/>
    <property type="match status" value="1"/>
</dbReference>
<dbReference type="GO" id="GO:0005524">
    <property type="term" value="F:ATP binding"/>
    <property type="evidence" value="ECO:0007669"/>
    <property type="project" value="UniProtKB-UniRule"/>
</dbReference>
<dbReference type="SUPFAM" id="SSF56112">
    <property type="entry name" value="Protein kinase-like (PK-like)"/>
    <property type="match status" value="1"/>
</dbReference>
<feature type="domain" description="Protein kinase" evidence="8">
    <location>
        <begin position="353"/>
        <end position="618"/>
    </location>
</feature>
<evidence type="ECO:0000256" key="6">
    <source>
        <dbReference type="PROSITE-ProRule" id="PRU10141"/>
    </source>
</evidence>
<dbReference type="InterPro" id="IPR000719">
    <property type="entry name" value="Prot_kinase_dom"/>
</dbReference>
<dbReference type="Proteomes" id="UP000681722">
    <property type="component" value="Unassembled WGS sequence"/>
</dbReference>
<dbReference type="EMBL" id="CAJNOQ010021535">
    <property type="protein sequence ID" value="CAF1487765.1"/>
    <property type="molecule type" value="Genomic_DNA"/>
</dbReference>
<dbReference type="PROSITE" id="PS50011">
    <property type="entry name" value="PROTEIN_KINASE_DOM"/>
    <property type="match status" value="1"/>
</dbReference>
<dbReference type="OrthoDB" id="10020384at2759"/>
<feature type="region of interest" description="Disordered" evidence="7">
    <location>
        <begin position="311"/>
        <end position="335"/>
    </location>
</feature>
<dbReference type="PROSITE" id="PS00108">
    <property type="entry name" value="PROTEIN_KINASE_ST"/>
    <property type="match status" value="1"/>
</dbReference>
<name>A0A815SAX7_9BILA</name>
<dbReference type="InterPro" id="IPR001245">
    <property type="entry name" value="Ser-Thr/Tyr_kinase_cat_dom"/>
</dbReference>
<organism evidence="9 11">
    <name type="scientific">Didymodactylos carnosus</name>
    <dbReference type="NCBI Taxonomy" id="1234261"/>
    <lineage>
        <taxon>Eukaryota</taxon>
        <taxon>Metazoa</taxon>
        <taxon>Spiralia</taxon>
        <taxon>Gnathifera</taxon>
        <taxon>Rotifera</taxon>
        <taxon>Eurotatoria</taxon>
        <taxon>Bdelloidea</taxon>
        <taxon>Philodinida</taxon>
        <taxon>Philodinidae</taxon>
        <taxon>Didymodactylos</taxon>
    </lineage>
</organism>
<dbReference type="GO" id="GO:0035556">
    <property type="term" value="P:intracellular signal transduction"/>
    <property type="evidence" value="ECO:0007669"/>
    <property type="project" value="UniProtKB-ARBA"/>
</dbReference>
<evidence type="ECO:0000256" key="2">
    <source>
        <dbReference type="ARBA" id="ARBA00022679"/>
    </source>
</evidence>
<keyword evidence="2" id="KW-0808">Transferase</keyword>
<dbReference type="InterPro" id="IPR017441">
    <property type="entry name" value="Protein_kinase_ATP_BS"/>
</dbReference>
<dbReference type="GO" id="GO:0004674">
    <property type="term" value="F:protein serine/threonine kinase activity"/>
    <property type="evidence" value="ECO:0007669"/>
    <property type="project" value="UniProtKB-KW"/>
</dbReference>
<dbReference type="SMART" id="SM00220">
    <property type="entry name" value="S_TKc"/>
    <property type="match status" value="1"/>
</dbReference>
<evidence type="ECO:0000256" key="4">
    <source>
        <dbReference type="ARBA" id="ARBA00022777"/>
    </source>
</evidence>
<proteinExistence type="predicted"/>
<dbReference type="Proteomes" id="UP000663829">
    <property type="component" value="Unassembled WGS sequence"/>
</dbReference>
<dbReference type="InterPro" id="IPR011009">
    <property type="entry name" value="Kinase-like_dom_sf"/>
</dbReference>